<dbReference type="PANTHER" id="PTHR47178:SF2">
    <property type="entry name" value="FAD-BINDING DOMAIN-CONTAINING PROTEIN"/>
    <property type="match status" value="1"/>
</dbReference>
<evidence type="ECO:0000313" key="8">
    <source>
        <dbReference type="Proteomes" id="UP000799772"/>
    </source>
</evidence>
<keyword evidence="4" id="KW-0560">Oxidoreductase</keyword>
<evidence type="ECO:0000256" key="1">
    <source>
        <dbReference type="ARBA" id="ARBA00001974"/>
    </source>
</evidence>
<dbReference type="Pfam" id="PF01494">
    <property type="entry name" value="FAD_binding_3"/>
    <property type="match status" value="1"/>
</dbReference>
<accession>A0A9P4IRE5</accession>
<keyword evidence="3" id="KW-0274">FAD</keyword>
<evidence type="ECO:0000256" key="4">
    <source>
        <dbReference type="ARBA" id="ARBA00023002"/>
    </source>
</evidence>
<evidence type="ECO:0000256" key="3">
    <source>
        <dbReference type="ARBA" id="ARBA00022827"/>
    </source>
</evidence>
<dbReference type="Gene3D" id="3.50.50.60">
    <property type="entry name" value="FAD/NAD(P)-binding domain"/>
    <property type="match status" value="1"/>
</dbReference>
<dbReference type="AlphaFoldDB" id="A0A9P4IRE5"/>
<reference evidence="7" key="1">
    <citation type="journal article" date="2020" name="Stud. Mycol.">
        <title>101 Dothideomycetes genomes: a test case for predicting lifestyles and emergence of pathogens.</title>
        <authorList>
            <person name="Haridas S."/>
            <person name="Albert R."/>
            <person name="Binder M."/>
            <person name="Bloem J."/>
            <person name="Labutti K."/>
            <person name="Salamov A."/>
            <person name="Andreopoulos B."/>
            <person name="Baker S."/>
            <person name="Barry K."/>
            <person name="Bills G."/>
            <person name="Bluhm B."/>
            <person name="Cannon C."/>
            <person name="Castanera R."/>
            <person name="Culley D."/>
            <person name="Daum C."/>
            <person name="Ezra D."/>
            <person name="Gonzalez J."/>
            <person name="Henrissat B."/>
            <person name="Kuo A."/>
            <person name="Liang C."/>
            <person name="Lipzen A."/>
            <person name="Lutzoni F."/>
            <person name="Magnuson J."/>
            <person name="Mondo S."/>
            <person name="Nolan M."/>
            <person name="Ohm R."/>
            <person name="Pangilinan J."/>
            <person name="Park H.-J."/>
            <person name="Ramirez L."/>
            <person name="Alfaro M."/>
            <person name="Sun H."/>
            <person name="Tritt A."/>
            <person name="Yoshinaga Y."/>
            <person name="Zwiers L.-H."/>
            <person name="Turgeon B."/>
            <person name="Goodwin S."/>
            <person name="Spatafora J."/>
            <person name="Crous P."/>
            <person name="Grigoriev I."/>
        </authorList>
    </citation>
    <scope>NUCLEOTIDE SEQUENCE</scope>
    <source>
        <strain evidence="7">CBS 133067</strain>
    </source>
</reference>
<comment type="cofactor">
    <cofactor evidence="1">
        <name>FAD</name>
        <dbReference type="ChEBI" id="CHEBI:57692"/>
    </cofactor>
</comment>
<keyword evidence="5" id="KW-0503">Monooxygenase</keyword>
<dbReference type="OrthoDB" id="47494at2759"/>
<proteinExistence type="predicted"/>
<dbReference type="PANTHER" id="PTHR47178">
    <property type="entry name" value="MONOOXYGENASE, FAD-BINDING"/>
    <property type="match status" value="1"/>
</dbReference>
<evidence type="ECO:0000256" key="2">
    <source>
        <dbReference type="ARBA" id="ARBA00022630"/>
    </source>
</evidence>
<dbReference type="Proteomes" id="UP000799772">
    <property type="component" value="Unassembled WGS sequence"/>
</dbReference>
<feature type="non-terminal residue" evidence="7">
    <location>
        <position position="1"/>
    </location>
</feature>
<organism evidence="7 8">
    <name type="scientific">Rhizodiscina lignyota</name>
    <dbReference type="NCBI Taxonomy" id="1504668"/>
    <lineage>
        <taxon>Eukaryota</taxon>
        <taxon>Fungi</taxon>
        <taxon>Dikarya</taxon>
        <taxon>Ascomycota</taxon>
        <taxon>Pezizomycotina</taxon>
        <taxon>Dothideomycetes</taxon>
        <taxon>Pleosporomycetidae</taxon>
        <taxon>Aulographales</taxon>
        <taxon>Rhizodiscinaceae</taxon>
        <taxon>Rhizodiscina</taxon>
    </lineage>
</organism>
<evidence type="ECO:0000313" key="7">
    <source>
        <dbReference type="EMBL" id="KAF2103127.1"/>
    </source>
</evidence>
<dbReference type="PRINTS" id="PR00420">
    <property type="entry name" value="RNGMNOXGNASE"/>
</dbReference>
<dbReference type="GO" id="GO:0004497">
    <property type="term" value="F:monooxygenase activity"/>
    <property type="evidence" value="ECO:0007669"/>
    <property type="project" value="UniProtKB-KW"/>
</dbReference>
<dbReference type="EMBL" id="ML978122">
    <property type="protein sequence ID" value="KAF2103127.1"/>
    <property type="molecule type" value="Genomic_DNA"/>
</dbReference>
<dbReference type="InterPro" id="IPR036188">
    <property type="entry name" value="FAD/NAD-bd_sf"/>
</dbReference>
<gene>
    <name evidence="7" type="ORF">NA57DRAFT_31591</name>
</gene>
<sequence length="414" mass="46728">HVIIIGSGCAGLFVAQGLKKRGISYSIHDKTNPAHRPRDWSMTMFWSFRYYPQLLPDDLLARAHEAQVRPWYRATETEEMVLRNTETGEVLKKVNSPYAVRVHRAGLRKLLLDGIDVQYNHELVGIEYTSSGVIAHFSDGTSEEGSNIIGADGGQSFVRRMLLGPRAEPETFPQYEMANLSVRYTHEQGKYIAETMTPHVDYGVHPKGIFFIMLYRNAIDKDDYSIWTFHFVITFPKELPGKPFRGQSNANRLSVLRSLADNFAEPRRSALKWMPEDQEVPNDSIRVWVPTEWDNHEGRITLAGDAAHAISFHRGQGMNNATVDCAHFVTAMDKVNAGEETMANAVSEYEKEVISRGTYESSLSRQLTLTIHEWDRFLDSPIMKYGGNLAREIENFNPGKGEGHAPAAVEVAAR</sequence>
<keyword evidence="2" id="KW-0285">Flavoprotein</keyword>
<dbReference type="InterPro" id="IPR002938">
    <property type="entry name" value="FAD-bd"/>
</dbReference>
<dbReference type="GO" id="GO:0071949">
    <property type="term" value="F:FAD binding"/>
    <property type="evidence" value="ECO:0007669"/>
    <property type="project" value="InterPro"/>
</dbReference>
<comment type="caution">
    <text evidence="7">The sequence shown here is derived from an EMBL/GenBank/DDBJ whole genome shotgun (WGS) entry which is preliminary data.</text>
</comment>
<keyword evidence="8" id="KW-1185">Reference proteome</keyword>
<protein>
    <submittedName>
        <fullName evidence="7">FAD/NAD(P)-binding domain-containing protein</fullName>
    </submittedName>
</protein>
<evidence type="ECO:0000256" key="5">
    <source>
        <dbReference type="ARBA" id="ARBA00023033"/>
    </source>
</evidence>
<evidence type="ECO:0000259" key="6">
    <source>
        <dbReference type="Pfam" id="PF01494"/>
    </source>
</evidence>
<dbReference type="SUPFAM" id="SSF51905">
    <property type="entry name" value="FAD/NAD(P)-binding domain"/>
    <property type="match status" value="1"/>
</dbReference>
<feature type="domain" description="FAD-binding" evidence="6">
    <location>
        <begin position="294"/>
        <end position="339"/>
    </location>
</feature>
<name>A0A9P4IRE5_9PEZI</name>